<evidence type="ECO:0000313" key="5">
    <source>
        <dbReference type="Proteomes" id="UP000789595"/>
    </source>
</evidence>
<gene>
    <name evidence="4" type="ORF">PECAL_6P00890</name>
</gene>
<evidence type="ECO:0000256" key="2">
    <source>
        <dbReference type="ARBA" id="ARBA00023002"/>
    </source>
</evidence>
<keyword evidence="1" id="KW-0285">Flavoprotein</keyword>
<dbReference type="EMBL" id="CAKKNE010000006">
    <property type="protein sequence ID" value="CAH0378499.1"/>
    <property type="molecule type" value="Genomic_DNA"/>
</dbReference>
<dbReference type="SUPFAM" id="SSF51395">
    <property type="entry name" value="FMN-linked oxidoreductases"/>
    <property type="match status" value="1"/>
</dbReference>
<evidence type="ECO:0000259" key="3">
    <source>
        <dbReference type="Pfam" id="PF00724"/>
    </source>
</evidence>
<accession>A0A8J2SVY5</accession>
<keyword evidence="2" id="KW-0560">Oxidoreductase</keyword>
<name>A0A8J2SVY5_9STRA</name>
<dbReference type="OrthoDB" id="432686at2759"/>
<dbReference type="AlphaFoldDB" id="A0A8J2SVY5"/>
<dbReference type="InterPro" id="IPR013785">
    <property type="entry name" value="Aldolase_TIM"/>
</dbReference>
<dbReference type="Proteomes" id="UP000789595">
    <property type="component" value="Unassembled WGS sequence"/>
</dbReference>
<reference evidence="4" key="1">
    <citation type="submission" date="2021-11" db="EMBL/GenBank/DDBJ databases">
        <authorList>
            <consortium name="Genoscope - CEA"/>
            <person name="William W."/>
        </authorList>
    </citation>
    <scope>NUCLEOTIDE SEQUENCE</scope>
</reference>
<dbReference type="GO" id="GO:0010181">
    <property type="term" value="F:FMN binding"/>
    <property type="evidence" value="ECO:0007669"/>
    <property type="project" value="InterPro"/>
</dbReference>
<evidence type="ECO:0000256" key="1">
    <source>
        <dbReference type="ARBA" id="ARBA00022630"/>
    </source>
</evidence>
<sequence>MDQPLALRCGRTLNNRLCKVATSEHLGDARTNDATPLLTALYGRWAAGGWGLVITGNVMVDRRALEAPRNVVFDGATDTKQVSHWARAAKSGGALVLVQLSHPGRQSPIAASWRRPRSCSARSFRLGGVGPQLHRTPVTMTTQEVDDLIKAFGRAARIAVRSGFDGVQVHAAHGYLLSQFLGASNDRDDAYGSRTRVLVDVCRACRQAIGPNQILSVKVNASDFDGAHDDAARLRTVLEILDDDPLVRLDLAEVSGGTYEAGVACLGASADFPGTGPGLKFAPHVSELRRSTSLKAALMLAGGVSDRASASEALQVADVAGVARAACVDPACASKWLHDQKAVILKPPKFGEMPSWLGGRRVWVPGLNYGWHQRQLQRLAQGRDAILLSHWPFLLVDLPRALLFEPSRWPPWRAPAVVAALYVVCKICS</sequence>
<dbReference type="PANTHER" id="PTHR43656:SF2">
    <property type="entry name" value="BINDING OXIDOREDUCTASE, PUTATIVE (AFU_ORTHOLOGUE AFUA_2G08260)-RELATED"/>
    <property type="match status" value="1"/>
</dbReference>
<dbReference type="Pfam" id="PF00724">
    <property type="entry name" value="Oxidored_FMN"/>
    <property type="match status" value="1"/>
</dbReference>
<dbReference type="GO" id="GO:0016491">
    <property type="term" value="F:oxidoreductase activity"/>
    <property type="evidence" value="ECO:0007669"/>
    <property type="project" value="UniProtKB-KW"/>
</dbReference>
<organism evidence="4 5">
    <name type="scientific">Pelagomonas calceolata</name>
    <dbReference type="NCBI Taxonomy" id="35677"/>
    <lineage>
        <taxon>Eukaryota</taxon>
        <taxon>Sar</taxon>
        <taxon>Stramenopiles</taxon>
        <taxon>Ochrophyta</taxon>
        <taxon>Pelagophyceae</taxon>
        <taxon>Pelagomonadales</taxon>
        <taxon>Pelagomonadaceae</taxon>
        <taxon>Pelagomonas</taxon>
    </lineage>
</organism>
<dbReference type="PANTHER" id="PTHR43656">
    <property type="entry name" value="BINDING OXIDOREDUCTASE, PUTATIVE (AFU_ORTHOLOGUE AFUA_2G08260)-RELATED"/>
    <property type="match status" value="1"/>
</dbReference>
<dbReference type="Gene3D" id="3.20.20.70">
    <property type="entry name" value="Aldolase class I"/>
    <property type="match status" value="1"/>
</dbReference>
<comment type="caution">
    <text evidence="4">The sequence shown here is derived from an EMBL/GenBank/DDBJ whole genome shotgun (WGS) entry which is preliminary data.</text>
</comment>
<feature type="domain" description="NADH:flavin oxidoreductase/NADH oxidase N-terminal" evidence="3">
    <location>
        <begin position="4"/>
        <end position="224"/>
    </location>
</feature>
<protein>
    <recommendedName>
        <fullName evidence="3">NADH:flavin oxidoreductase/NADH oxidase N-terminal domain-containing protein</fullName>
    </recommendedName>
</protein>
<dbReference type="InterPro" id="IPR001155">
    <property type="entry name" value="OxRdtase_FMN_N"/>
</dbReference>
<proteinExistence type="predicted"/>
<keyword evidence="5" id="KW-1185">Reference proteome</keyword>
<dbReference type="InterPro" id="IPR051799">
    <property type="entry name" value="NADH_flavin_oxidoreductase"/>
</dbReference>
<evidence type="ECO:0000313" key="4">
    <source>
        <dbReference type="EMBL" id="CAH0378499.1"/>
    </source>
</evidence>